<dbReference type="Ensembl" id="ENSCSAVT00000020197.1">
    <property type="protein sequence ID" value="ENSCSAVP00000019983.1"/>
    <property type="gene ID" value="ENSCSAVG00000011724.1"/>
</dbReference>
<comment type="similarity">
    <text evidence="1">Belongs to the 14-3-3 family.</text>
</comment>
<dbReference type="InterPro" id="IPR000308">
    <property type="entry name" value="14-3-3"/>
</dbReference>
<dbReference type="PANTHER" id="PTHR18860">
    <property type="entry name" value="14-3-3 PROTEIN"/>
    <property type="match status" value="1"/>
</dbReference>
<dbReference type="AlphaFoldDB" id="H2ZQW7"/>
<dbReference type="InterPro" id="IPR023410">
    <property type="entry name" value="14-3-3_domain"/>
</dbReference>
<sequence length="232" mass="26778">MKIWLESMKNAINLNTQLSSDERNLFSVAYKNVIGSRRTSWRIICNIIKKELEKGISAELSAAYRKKIENELETYCKEVLKLLDEKIIPTVENDTEVQAEAAVFYWKMKADYYRYMAEFMEDTTIIKSSLDAYKEAYKIAVAQLVSTNPIRLGLALNFSVFYYEINKNKEEACDLAKSAFDSAVAELDSISEDSYKDSTLIMQLLRDNLTLWTVDQTDINQDEDENDQTDDT</sequence>
<dbReference type="Gene3D" id="1.20.190.20">
    <property type="entry name" value="14-3-3 domain"/>
    <property type="match status" value="1"/>
</dbReference>
<dbReference type="eggNOG" id="KOG0841">
    <property type="taxonomic scope" value="Eukaryota"/>
</dbReference>
<evidence type="ECO:0000313" key="5">
    <source>
        <dbReference type="Proteomes" id="UP000007875"/>
    </source>
</evidence>
<dbReference type="HOGENOM" id="CLU_058290_0_0_1"/>
<proteinExistence type="inferred from homology"/>
<dbReference type="GeneTree" id="ENSGT01140000282547"/>
<dbReference type="OMA" id="CFTSREQ"/>
<evidence type="ECO:0000313" key="4">
    <source>
        <dbReference type="Ensembl" id="ENSCSAVP00000019983.1"/>
    </source>
</evidence>
<dbReference type="SUPFAM" id="SSF48445">
    <property type="entry name" value="14-3-3 protein"/>
    <property type="match status" value="1"/>
</dbReference>
<dbReference type="PIRSF" id="PIRSF000868">
    <property type="entry name" value="14-3-3"/>
    <property type="match status" value="1"/>
</dbReference>
<protein>
    <recommendedName>
        <fullName evidence="3">14-3-3 domain-containing protein</fullName>
    </recommendedName>
</protein>
<reference evidence="5" key="1">
    <citation type="submission" date="2003-08" db="EMBL/GenBank/DDBJ databases">
        <authorList>
            <person name="Birren B."/>
            <person name="Nusbaum C."/>
            <person name="Abebe A."/>
            <person name="Abouelleil A."/>
            <person name="Adekoya E."/>
            <person name="Ait-zahra M."/>
            <person name="Allen N."/>
            <person name="Allen T."/>
            <person name="An P."/>
            <person name="Anderson M."/>
            <person name="Anderson S."/>
            <person name="Arachchi H."/>
            <person name="Armbruster J."/>
            <person name="Bachantsang P."/>
            <person name="Baldwin J."/>
            <person name="Barry A."/>
            <person name="Bayul T."/>
            <person name="Blitshsteyn B."/>
            <person name="Bloom T."/>
            <person name="Blye J."/>
            <person name="Boguslavskiy L."/>
            <person name="Borowsky M."/>
            <person name="Boukhgalter B."/>
            <person name="Brunache A."/>
            <person name="Butler J."/>
            <person name="Calixte N."/>
            <person name="Calvo S."/>
            <person name="Camarata J."/>
            <person name="Campo K."/>
            <person name="Chang J."/>
            <person name="Cheshatsang Y."/>
            <person name="Citroen M."/>
            <person name="Collymore A."/>
            <person name="Considine T."/>
            <person name="Cook A."/>
            <person name="Cooke P."/>
            <person name="Corum B."/>
            <person name="Cuomo C."/>
            <person name="David R."/>
            <person name="Dawoe T."/>
            <person name="Degray S."/>
            <person name="Dodge S."/>
            <person name="Dooley K."/>
            <person name="Dorje P."/>
            <person name="Dorjee K."/>
            <person name="Dorris L."/>
            <person name="Duffey N."/>
            <person name="Dupes A."/>
            <person name="Elkins T."/>
            <person name="Engels R."/>
            <person name="Erickson J."/>
            <person name="Farina A."/>
            <person name="Faro S."/>
            <person name="Ferreira P."/>
            <person name="Fischer H."/>
            <person name="Fitzgerald M."/>
            <person name="Foley K."/>
            <person name="Gage D."/>
            <person name="Galagan J."/>
            <person name="Gearin G."/>
            <person name="Gnerre S."/>
            <person name="Gnirke A."/>
            <person name="Goyette A."/>
            <person name="Graham J."/>
            <person name="Grandbois E."/>
            <person name="Gyaltsen K."/>
            <person name="Hafez N."/>
            <person name="Hagopian D."/>
            <person name="Hagos B."/>
            <person name="Hall J."/>
            <person name="Hatcher B."/>
            <person name="Heller A."/>
            <person name="Higgins H."/>
            <person name="Honan T."/>
            <person name="Horn A."/>
            <person name="Houde N."/>
            <person name="Hughes L."/>
            <person name="Hulme W."/>
            <person name="Husby E."/>
            <person name="Iliev I."/>
            <person name="Jaffe D."/>
            <person name="Jones C."/>
            <person name="Kamal M."/>
            <person name="Kamat A."/>
            <person name="Kamvysselis M."/>
            <person name="Karlsson E."/>
            <person name="Kells C."/>
            <person name="Kieu A."/>
            <person name="Kisner P."/>
            <person name="Kodira C."/>
            <person name="Kulbokas E."/>
            <person name="Labutti K."/>
            <person name="Lama D."/>
            <person name="Landers T."/>
            <person name="Leger J."/>
            <person name="Levine S."/>
            <person name="Lewis D."/>
            <person name="Lewis T."/>
            <person name="Lindblad-toh K."/>
            <person name="Liu X."/>
            <person name="Lokyitsang T."/>
            <person name="Lokyitsang Y."/>
            <person name="Lucien O."/>
            <person name="Lui A."/>
            <person name="Ma L.J."/>
            <person name="Mabbitt R."/>
            <person name="Macdonald J."/>
            <person name="Maclean C."/>
            <person name="Major J."/>
            <person name="Manning J."/>
            <person name="Marabella R."/>
            <person name="Maru K."/>
            <person name="Matthews C."/>
            <person name="Mauceli E."/>
            <person name="Mccarthy M."/>
            <person name="Mcdonough S."/>
            <person name="Mcghee T."/>
            <person name="Meldrim J."/>
            <person name="Meneus L."/>
            <person name="Mesirov J."/>
            <person name="Mihalev A."/>
            <person name="Mihova T."/>
            <person name="Mikkelsen T."/>
            <person name="Mlenga V."/>
            <person name="Moru K."/>
            <person name="Mozes J."/>
            <person name="Mulrain L."/>
            <person name="Munson G."/>
            <person name="Naylor J."/>
            <person name="Newes C."/>
            <person name="Nguyen C."/>
            <person name="Nguyen N."/>
            <person name="Nguyen T."/>
            <person name="Nicol R."/>
            <person name="Nielsen C."/>
            <person name="Nizzari M."/>
            <person name="Norbu C."/>
            <person name="Norbu N."/>
            <person name="O'donnell P."/>
            <person name="Okoawo O."/>
            <person name="O'leary S."/>
            <person name="Omotosho B."/>
            <person name="O'neill K."/>
            <person name="Osman S."/>
            <person name="Parker S."/>
            <person name="Perrin D."/>
            <person name="Phunkhang P."/>
            <person name="Piqani B."/>
            <person name="Purcell S."/>
            <person name="Rachupka T."/>
            <person name="Ramasamy U."/>
            <person name="Rameau R."/>
            <person name="Ray V."/>
            <person name="Raymond C."/>
            <person name="Retta R."/>
            <person name="Richardson S."/>
            <person name="Rise C."/>
            <person name="Rodriguez J."/>
            <person name="Rogers J."/>
            <person name="Rogov P."/>
            <person name="Rutman M."/>
            <person name="Schupbach R."/>
            <person name="Seaman C."/>
            <person name="Settipalli S."/>
            <person name="Sharpe T."/>
            <person name="Sheridan J."/>
            <person name="Sherpa N."/>
            <person name="Shi J."/>
            <person name="Smirnov S."/>
            <person name="Smith C."/>
            <person name="Sougnez C."/>
            <person name="Spencer B."/>
            <person name="Stalker J."/>
            <person name="Stange-thomann N."/>
            <person name="Stavropoulos S."/>
            <person name="Stetson K."/>
            <person name="Stone C."/>
            <person name="Stone S."/>
            <person name="Stubbs M."/>
            <person name="Talamas J."/>
            <person name="Tchuinga P."/>
            <person name="Tenzing P."/>
            <person name="Tesfaye S."/>
            <person name="Theodore J."/>
            <person name="Thoulutsang Y."/>
            <person name="Topham K."/>
            <person name="Towey S."/>
            <person name="Tsamla T."/>
            <person name="Tsomo N."/>
            <person name="Vallee D."/>
            <person name="Vassiliev H."/>
            <person name="Venkataraman V."/>
            <person name="Vinson J."/>
            <person name="Vo A."/>
            <person name="Wade C."/>
            <person name="Wang S."/>
            <person name="Wangchuk T."/>
            <person name="Wangdi T."/>
            <person name="Whittaker C."/>
            <person name="Wilkinson J."/>
            <person name="Wu Y."/>
            <person name="Wyman D."/>
            <person name="Yadav S."/>
            <person name="Yang S."/>
            <person name="Yang X."/>
            <person name="Yeager S."/>
            <person name="Yee E."/>
            <person name="Young G."/>
            <person name="Zainoun J."/>
            <person name="Zembeck L."/>
            <person name="Zimmer A."/>
            <person name="Zody M."/>
            <person name="Lander E."/>
        </authorList>
    </citation>
    <scope>NUCLEOTIDE SEQUENCE [LARGE SCALE GENOMIC DNA]</scope>
</reference>
<dbReference type="PRINTS" id="PR00305">
    <property type="entry name" value="1433ZETA"/>
</dbReference>
<reference evidence="4" key="3">
    <citation type="submission" date="2025-09" db="UniProtKB">
        <authorList>
            <consortium name="Ensembl"/>
        </authorList>
    </citation>
    <scope>IDENTIFICATION</scope>
</reference>
<evidence type="ECO:0000259" key="3">
    <source>
        <dbReference type="SMART" id="SM00101"/>
    </source>
</evidence>
<organism evidence="4 5">
    <name type="scientific">Ciona savignyi</name>
    <name type="common">Pacific transparent sea squirt</name>
    <dbReference type="NCBI Taxonomy" id="51511"/>
    <lineage>
        <taxon>Eukaryota</taxon>
        <taxon>Metazoa</taxon>
        <taxon>Chordata</taxon>
        <taxon>Tunicata</taxon>
        <taxon>Ascidiacea</taxon>
        <taxon>Phlebobranchia</taxon>
        <taxon>Cionidae</taxon>
        <taxon>Ciona</taxon>
    </lineage>
</organism>
<name>H2ZQW7_CIOSA</name>
<reference evidence="4" key="2">
    <citation type="submission" date="2025-08" db="UniProtKB">
        <authorList>
            <consortium name="Ensembl"/>
        </authorList>
    </citation>
    <scope>IDENTIFICATION</scope>
</reference>
<evidence type="ECO:0000256" key="1">
    <source>
        <dbReference type="ARBA" id="ARBA00006141"/>
    </source>
</evidence>
<feature type="domain" description="14-3-3" evidence="3">
    <location>
        <begin position="5"/>
        <end position="226"/>
    </location>
</feature>
<dbReference type="InParanoid" id="H2ZQW7"/>
<dbReference type="SMART" id="SM00101">
    <property type="entry name" value="14_3_3"/>
    <property type="match status" value="1"/>
</dbReference>
<dbReference type="InterPro" id="IPR036815">
    <property type="entry name" value="14-3-3_dom_sf"/>
</dbReference>
<feature type="site" description="Interaction with phosphoserine on interacting protein" evidence="2">
    <location>
        <position position="38"/>
    </location>
</feature>
<dbReference type="Pfam" id="PF00244">
    <property type="entry name" value="14-3-3"/>
    <property type="match status" value="1"/>
</dbReference>
<dbReference type="STRING" id="51511.ENSCSAVP00000019983"/>
<evidence type="ECO:0000256" key="2">
    <source>
        <dbReference type="PIRSR" id="PIRSR000868-1"/>
    </source>
</evidence>
<accession>H2ZQW7</accession>
<dbReference type="CDD" id="cd08774">
    <property type="entry name" value="14-3-3"/>
    <property type="match status" value="1"/>
</dbReference>
<feature type="site" description="Interaction with phosphoserine on interacting protein" evidence="2">
    <location>
        <position position="114"/>
    </location>
</feature>
<dbReference type="Proteomes" id="UP000007875">
    <property type="component" value="Unassembled WGS sequence"/>
</dbReference>
<keyword evidence="5" id="KW-1185">Reference proteome</keyword>